<evidence type="ECO:0000256" key="2">
    <source>
        <dbReference type="SAM" id="MobiDB-lite"/>
    </source>
</evidence>
<dbReference type="AlphaFoldDB" id="A0AAV0E3G0"/>
<dbReference type="EMBL" id="CAMAPF010000219">
    <property type="protein sequence ID" value="CAH9114235.1"/>
    <property type="molecule type" value="Genomic_DNA"/>
</dbReference>
<evidence type="ECO:0000313" key="3">
    <source>
        <dbReference type="EMBL" id="CAH9114235.1"/>
    </source>
</evidence>
<evidence type="ECO:0000256" key="1">
    <source>
        <dbReference type="ARBA" id="ARBA00008601"/>
    </source>
</evidence>
<comment type="caution">
    <text evidence="3">The sequence shown here is derived from an EMBL/GenBank/DDBJ whole genome shotgun (WGS) entry which is preliminary data.</text>
</comment>
<organism evidence="3 4">
    <name type="scientific">Cuscuta epithymum</name>
    <dbReference type="NCBI Taxonomy" id="186058"/>
    <lineage>
        <taxon>Eukaryota</taxon>
        <taxon>Viridiplantae</taxon>
        <taxon>Streptophyta</taxon>
        <taxon>Embryophyta</taxon>
        <taxon>Tracheophyta</taxon>
        <taxon>Spermatophyta</taxon>
        <taxon>Magnoliopsida</taxon>
        <taxon>eudicotyledons</taxon>
        <taxon>Gunneridae</taxon>
        <taxon>Pentapetalae</taxon>
        <taxon>asterids</taxon>
        <taxon>lamiids</taxon>
        <taxon>Solanales</taxon>
        <taxon>Convolvulaceae</taxon>
        <taxon>Cuscuteae</taxon>
        <taxon>Cuscuta</taxon>
        <taxon>Cuscuta subgen. Cuscuta</taxon>
    </lineage>
</organism>
<protein>
    <submittedName>
        <fullName evidence="3">Uncharacterized protein</fullName>
    </submittedName>
</protein>
<sequence length="141" mass="15922">MSPIYILKMNCKTEMETAIETSIPDPEPKPKVIYRCKKCRRIVASAERVVSHERGGTKKSNSWKRASDGDSEPECSSIFVEPMKWMKTLEEGNLQAKLHCLGCKARLGCYNWAGIQCNCGAWVNPAFQLHKSRLDECVLAE</sequence>
<dbReference type="PANTHER" id="PTHR45848">
    <property type="entry name" value="DUAL SPECIFICITY PROTEIN PHOSPHATASE 12 FAMILY MEMBER"/>
    <property type="match status" value="1"/>
</dbReference>
<reference evidence="3" key="1">
    <citation type="submission" date="2022-07" db="EMBL/GenBank/DDBJ databases">
        <authorList>
            <person name="Macas J."/>
            <person name="Novak P."/>
            <person name="Neumann P."/>
        </authorList>
    </citation>
    <scope>NUCLEOTIDE SEQUENCE</scope>
</reference>
<keyword evidence="4" id="KW-1185">Reference proteome</keyword>
<accession>A0AAV0E3G0</accession>
<proteinExistence type="inferred from homology"/>
<evidence type="ECO:0000313" key="4">
    <source>
        <dbReference type="Proteomes" id="UP001152523"/>
    </source>
</evidence>
<feature type="region of interest" description="Disordered" evidence="2">
    <location>
        <begin position="48"/>
        <end position="75"/>
    </location>
</feature>
<gene>
    <name evidence="3" type="ORF">CEPIT_LOCUS20620</name>
</gene>
<dbReference type="GO" id="GO:0008138">
    <property type="term" value="F:protein tyrosine/serine/threonine phosphatase activity"/>
    <property type="evidence" value="ECO:0007669"/>
    <property type="project" value="TreeGrafter"/>
</dbReference>
<comment type="similarity">
    <text evidence="1">Belongs to the protein-tyrosine phosphatase family. Non-receptor class dual specificity subfamily.</text>
</comment>
<dbReference type="PANTHER" id="PTHR45848:SF6">
    <property type="entry name" value="OS02G0251700 PROTEIN"/>
    <property type="match status" value="1"/>
</dbReference>
<name>A0AAV0E3G0_9ASTE</name>
<dbReference type="Proteomes" id="UP001152523">
    <property type="component" value="Unassembled WGS sequence"/>
</dbReference>